<dbReference type="Pfam" id="PF03134">
    <property type="entry name" value="TB2_DP1_HVA22"/>
    <property type="match status" value="1"/>
</dbReference>
<keyword evidence="5" id="KW-0472">Membrane</keyword>
<keyword evidence="8" id="KW-1185">Reference proteome</keyword>
<dbReference type="PANTHER" id="PTHR12300:SF161">
    <property type="entry name" value="RECEPTOR EXPRESSION-ENHANCING PROTEIN"/>
    <property type="match status" value="1"/>
</dbReference>
<evidence type="ECO:0000256" key="1">
    <source>
        <dbReference type="ARBA" id="ARBA00004141"/>
    </source>
</evidence>
<name>A0AAN2L432_SCHPO</name>
<evidence type="ECO:0000256" key="2">
    <source>
        <dbReference type="ARBA" id="ARBA00008573"/>
    </source>
</evidence>
<evidence type="ECO:0000256" key="4">
    <source>
        <dbReference type="ARBA" id="ARBA00022989"/>
    </source>
</evidence>
<dbReference type="EMBL" id="CU329671">
    <property type="protein sequence ID" value="CAK9840586.1"/>
    <property type="molecule type" value="Genomic_DNA"/>
</dbReference>
<gene>
    <name evidence="7" type="primary">hva22</name>
    <name evidence="7" type="synonym">rop1</name>
    <name evidence="7" type="ORF">SPOM_SPBC30D10.09C</name>
</gene>
<dbReference type="AlphaFoldDB" id="A0AAN2L432"/>
<sequence>MEFLSTIIGAGYPIYKTYLLLELPSKRSQLLPKAFQLRNEEHKSIEEERRRLMAYWCVYGCVTAAESILGRFLSWVPFYSTSKIVFWLWLLNPRTQGAAFIYASYISPFLSDHKAAINNFLEKLVQFTTRQPLVLNAWALVKSLIDKLPKGDVEAPGSDADTKKSK</sequence>
<dbReference type="SMR" id="A0AAN2L432"/>
<dbReference type="GeneID" id="2540280"/>
<comment type="subcellular location">
    <subcellularLocation>
        <location evidence="1 6">Membrane</location>
        <topology evidence="1 6">Multi-pass membrane protein</topology>
    </subcellularLocation>
</comment>
<comment type="similarity">
    <text evidence="2 6">Belongs to the DP1 family.</text>
</comment>
<dbReference type="PANTHER" id="PTHR12300">
    <property type="entry name" value="HVA22-LIKE PROTEINS"/>
    <property type="match status" value="1"/>
</dbReference>
<keyword evidence="4" id="KW-1133">Transmembrane helix</keyword>
<organism evidence="7 8">
    <name type="scientific">Schizosaccharomyces pombe (strain 972 / ATCC 24843)</name>
    <name type="common">Fission yeast</name>
    <dbReference type="NCBI Taxonomy" id="284812"/>
    <lineage>
        <taxon>Eukaryota</taxon>
        <taxon>Fungi</taxon>
        <taxon>Dikarya</taxon>
        <taxon>Ascomycota</taxon>
        <taxon>Taphrinomycotina</taxon>
        <taxon>Schizosaccharomycetes</taxon>
        <taxon>Schizosaccharomycetales</taxon>
        <taxon>Schizosaccharomycetaceae</taxon>
        <taxon>Schizosaccharomyces</taxon>
    </lineage>
</organism>
<dbReference type="InterPro" id="IPR004345">
    <property type="entry name" value="TB2_DP1_HVA22"/>
</dbReference>
<evidence type="ECO:0000256" key="3">
    <source>
        <dbReference type="ARBA" id="ARBA00022692"/>
    </source>
</evidence>
<protein>
    <recommendedName>
        <fullName evidence="6">Protein YOP1</fullName>
    </recommendedName>
</protein>
<dbReference type="Proteomes" id="UP000002485">
    <property type="component" value="Chromosome II"/>
</dbReference>
<evidence type="ECO:0000313" key="8">
    <source>
        <dbReference type="Proteomes" id="UP000002485"/>
    </source>
</evidence>
<keyword evidence="3" id="KW-0812">Transmembrane</keyword>
<proteinExistence type="inferred from homology"/>
<reference evidence="7 8" key="1">
    <citation type="journal article" date="2002" name="Nature">
        <title>The genome sequence of Schizosaccharomyces pombe.</title>
        <authorList>
            <person name="Wood V."/>
            <person name="Gwilliam R."/>
            <person name="Rajandream M.A."/>
            <person name="Lyne M."/>
            <person name="Lyne R."/>
            <person name="Stewart A."/>
            <person name="Sgouros J."/>
            <person name="Peat N."/>
            <person name="Hayles J."/>
            <person name="Baker S."/>
            <person name="Basham D."/>
            <person name="Bowman S."/>
            <person name="Brooks K."/>
            <person name="Brown D."/>
            <person name="Brown S."/>
            <person name="Chillingworth T."/>
            <person name="Churcher C."/>
            <person name="Collins M."/>
            <person name="Connor R."/>
            <person name="Cronin A."/>
            <person name="Davis P."/>
            <person name="Feltwell T."/>
            <person name="Fraser A."/>
            <person name="Gentles S."/>
            <person name="Goble A."/>
            <person name="Hamlin N."/>
            <person name="Harris D."/>
            <person name="Hidalgo J."/>
            <person name="Hodgson G."/>
            <person name="Holroyd S."/>
            <person name="Hornsby T."/>
            <person name="Howarth S."/>
            <person name="Huckle E.J."/>
            <person name="Hunt S."/>
            <person name="Jagels K."/>
            <person name="James K."/>
            <person name="Jones L."/>
            <person name="Jones M."/>
            <person name="Leather S."/>
            <person name="McDonald S."/>
            <person name="McLean J."/>
            <person name="Mooney P."/>
            <person name="Moule S."/>
            <person name="Mungall K."/>
            <person name="Murphy L."/>
            <person name="Niblett D."/>
            <person name="Odell C."/>
            <person name="Oliver K."/>
            <person name="O'Neil S."/>
            <person name="Pearson D."/>
            <person name="Quail M.A."/>
            <person name="Rabbinowitsch E."/>
            <person name="Rutherford K."/>
            <person name="Rutter S."/>
            <person name="Saunders D."/>
            <person name="Seeger K."/>
            <person name="Sharp S."/>
            <person name="Skelton J."/>
            <person name="Simmonds M."/>
            <person name="Squares R."/>
            <person name="Squares S."/>
            <person name="Stevens K."/>
            <person name="Taylor K."/>
            <person name="Taylor R.G."/>
            <person name="Tivey A."/>
            <person name="Walsh S."/>
            <person name="Warren T."/>
            <person name="Whitehead S."/>
            <person name="Woodward J."/>
            <person name="Volckaert G."/>
            <person name="Aert R."/>
            <person name="Robben J."/>
            <person name="Grymonprez B."/>
            <person name="Weltjens I."/>
            <person name="Vanstreels E."/>
            <person name="Rieger M."/>
            <person name="Schafer M."/>
            <person name="Muller-Auer S."/>
            <person name="Gabel C."/>
            <person name="Fuchs M."/>
            <person name="Dusterhoft A."/>
            <person name="Fritzc C."/>
            <person name="Holzer E."/>
            <person name="Moestl D."/>
            <person name="Hilbert H."/>
            <person name="Borzym K."/>
            <person name="Langer I."/>
            <person name="Beck A."/>
            <person name="Lehrach H."/>
            <person name="Reinhardt R."/>
            <person name="Pohl T.M."/>
            <person name="Eger P."/>
            <person name="Zimmermann W."/>
            <person name="Wedler H."/>
            <person name="Wambutt R."/>
            <person name="Purnelle B."/>
            <person name="Goffeau A."/>
            <person name="Cadieu E."/>
            <person name="Dreano S."/>
            <person name="Gloux S."/>
            <person name="Lelaure V."/>
            <person name="Mottier S."/>
            <person name="Galibert F."/>
            <person name="Aves S.J."/>
            <person name="Xiang Z."/>
            <person name="Hunt C."/>
            <person name="Moore K."/>
            <person name="Hurst S.M."/>
            <person name="Lucas M."/>
            <person name="Rochet M."/>
            <person name="Gaillardin C."/>
            <person name="Tallada V.A."/>
            <person name="Garzon A."/>
            <person name="Thode G."/>
            <person name="Daga R.R."/>
            <person name="Cruzado L."/>
            <person name="Jimenez J."/>
            <person name="Sanchez M."/>
            <person name="del Rey F."/>
            <person name="Benito J."/>
            <person name="Dominguez A."/>
            <person name="Revuelta J.L."/>
            <person name="Moreno S."/>
            <person name="Armstrong J."/>
            <person name="Forsburg S.L."/>
            <person name="Cerutti L."/>
            <person name="Lowe T."/>
            <person name="McCombie W.R."/>
            <person name="Paulsen I."/>
            <person name="Potashkin J."/>
            <person name="Shpakovski G.V."/>
            <person name="Ussery D."/>
            <person name="Barrell B.G."/>
            <person name="Nurse P."/>
        </authorList>
    </citation>
    <scope>NUCLEOTIDE SEQUENCE [LARGE SCALE GENOMIC DNA]</scope>
    <source>
        <strain evidence="8">972 / ATCC 24843</strain>
    </source>
</reference>
<dbReference type="KEGG" id="spo:2540280"/>
<dbReference type="GO" id="GO:0016020">
    <property type="term" value="C:membrane"/>
    <property type="evidence" value="ECO:0007669"/>
    <property type="project" value="UniProtKB-SubCell"/>
</dbReference>
<evidence type="ECO:0000313" key="7">
    <source>
        <dbReference type="EMBL" id="CAK9840586.1"/>
    </source>
</evidence>
<evidence type="ECO:0000256" key="6">
    <source>
        <dbReference type="RuleBase" id="RU362006"/>
    </source>
</evidence>
<accession>A0AAN2L432</accession>
<evidence type="ECO:0000256" key="5">
    <source>
        <dbReference type="ARBA" id="ARBA00023136"/>
    </source>
</evidence>